<reference evidence="2 3" key="1">
    <citation type="submission" date="2015-03" db="EMBL/GenBank/DDBJ databases">
        <title>Genome sequencing of Methylobacterium aquaticum DSM16371 type strain.</title>
        <authorList>
            <person name="Chaudhry V."/>
            <person name="Patil P.B."/>
        </authorList>
    </citation>
    <scope>NUCLEOTIDE SEQUENCE [LARGE SCALE GENOMIC DNA]</scope>
    <source>
        <strain evidence="2 3">DSM 16371</strain>
    </source>
</reference>
<comment type="caution">
    <text evidence="2">The sequence shown here is derived from an EMBL/GenBank/DDBJ whole genome shotgun (WGS) entry which is preliminary data.</text>
</comment>
<name>A0A0J6T188_9HYPH</name>
<dbReference type="InterPro" id="IPR025961">
    <property type="entry name" value="Metal_resist"/>
</dbReference>
<dbReference type="OrthoDB" id="8277545at2"/>
<dbReference type="EMBL" id="LABX01000009">
    <property type="protein sequence ID" value="KMO41220.1"/>
    <property type="molecule type" value="Genomic_DNA"/>
</dbReference>
<protein>
    <recommendedName>
        <fullName evidence="4">Periplasmic heavy metal sensor</fullName>
    </recommendedName>
</protein>
<evidence type="ECO:0000313" key="3">
    <source>
        <dbReference type="Proteomes" id="UP000035929"/>
    </source>
</evidence>
<gene>
    <name evidence="2" type="ORF">VP06_01170</name>
</gene>
<evidence type="ECO:0000313" key="2">
    <source>
        <dbReference type="EMBL" id="KMO41220.1"/>
    </source>
</evidence>
<dbReference type="AlphaFoldDB" id="A0A0J6T188"/>
<dbReference type="Pfam" id="PF13801">
    <property type="entry name" value="Metal_resist"/>
    <property type="match status" value="1"/>
</dbReference>
<feature type="region of interest" description="Disordered" evidence="1">
    <location>
        <begin position="167"/>
        <end position="196"/>
    </location>
</feature>
<evidence type="ECO:0008006" key="4">
    <source>
        <dbReference type="Google" id="ProtNLM"/>
    </source>
</evidence>
<proteinExistence type="predicted"/>
<dbReference type="Gene3D" id="1.20.120.1490">
    <property type="match status" value="1"/>
</dbReference>
<sequence length="196" mass="20879">MTSRPAATPRPRFLRLTVVSLALMVGAGTAGFALATGAPFQGWGSGTWDPGQRLAKLQFMTKRALDAVGATSEQENRVHDVIASAAAALAKEGAPIADTRQRLVELLKAPTVDRSAVEALRAEMVRSIDARSRIVAGALVDAAGQLSAEQRTKLIERVTAAIEQRRAAGPWGRAWQMDGQRRDRLPSEGGSGPDRD</sequence>
<dbReference type="Proteomes" id="UP000035929">
    <property type="component" value="Unassembled WGS sequence"/>
</dbReference>
<organism evidence="2 3">
    <name type="scientific">Methylobacterium aquaticum</name>
    <dbReference type="NCBI Taxonomy" id="270351"/>
    <lineage>
        <taxon>Bacteria</taxon>
        <taxon>Pseudomonadati</taxon>
        <taxon>Pseudomonadota</taxon>
        <taxon>Alphaproteobacteria</taxon>
        <taxon>Hyphomicrobiales</taxon>
        <taxon>Methylobacteriaceae</taxon>
        <taxon>Methylobacterium</taxon>
    </lineage>
</organism>
<accession>A0A0J6T188</accession>
<evidence type="ECO:0000256" key="1">
    <source>
        <dbReference type="SAM" id="MobiDB-lite"/>
    </source>
</evidence>
<dbReference type="PATRIC" id="fig|270351.6.peg.7435"/>